<keyword evidence="5" id="KW-1185">Reference proteome</keyword>
<dbReference type="Gene3D" id="3.30.10.10">
    <property type="entry name" value="Trypsin Inhibitor V, subunit A"/>
    <property type="match status" value="1"/>
</dbReference>
<dbReference type="PANTHER" id="PTHR33091:SF73">
    <property type="entry name" value="INHIBITOR OF TRYPSIN AND HAGEMAN FACTOR-LIKE"/>
    <property type="match status" value="1"/>
</dbReference>
<evidence type="ECO:0000256" key="3">
    <source>
        <dbReference type="ARBA" id="ARBA00022900"/>
    </source>
</evidence>
<dbReference type="Pfam" id="PF00280">
    <property type="entry name" value="potato_inhibit"/>
    <property type="match status" value="1"/>
</dbReference>
<dbReference type="SUPFAM" id="SSF54654">
    <property type="entry name" value="CI-2 family of serine protease inhibitors"/>
    <property type="match status" value="1"/>
</dbReference>
<dbReference type="GO" id="GO:0009611">
    <property type="term" value="P:response to wounding"/>
    <property type="evidence" value="ECO:0007669"/>
    <property type="project" value="InterPro"/>
</dbReference>
<dbReference type="OrthoDB" id="908191at2759"/>
<dbReference type="Proteomes" id="UP001153555">
    <property type="component" value="Unassembled WGS sequence"/>
</dbReference>
<evidence type="ECO:0000313" key="5">
    <source>
        <dbReference type="Proteomes" id="UP001153555"/>
    </source>
</evidence>
<evidence type="ECO:0000256" key="2">
    <source>
        <dbReference type="ARBA" id="ARBA00022690"/>
    </source>
</evidence>
<dbReference type="PRINTS" id="PR00292">
    <property type="entry name" value="POTATOINHBTR"/>
</dbReference>
<dbReference type="EMBL" id="CACSLK010024742">
    <property type="protein sequence ID" value="CAA0824276.1"/>
    <property type="molecule type" value="Genomic_DNA"/>
</dbReference>
<dbReference type="PANTHER" id="PTHR33091">
    <property type="entry name" value="PROTEIN, PUTATIVE, EXPRESSED-RELATED"/>
    <property type="match status" value="1"/>
</dbReference>
<dbReference type="AlphaFoldDB" id="A0A9N7N8E1"/>
<dbReference type="InterPro" id="IPR036354">
    <property type="entry name" value="Prot_inh_pot1_sf"/>
</dbReference>
<protein>
    <submittedName>
        <fullName evidence="4">Serine protease inhibitor- potato inhibitor I-type family protein</fullName>
    </submittedName>
</protein>
<dbReference type="InterPro" id="IPR000864">
    <property type="entry name" value="Prot_inh_pot1"/>
</dbReference>
<comment type="caution">
    <text evidence="4">The sequence shown here is derived from an EMBL/GenBank/DDBJ whole genome shotgun (WGS) entry which is preliminary data.</text>
</comment>
<evidence type="ECO:0000256" key="1">
    <source>
        <dbReference type="ARBA" id="ARBA00008210"/>
    </source>
</evidence>
<organism evidence="4 5">
    <name type="scientific">Striga hermonthica</name>
    <name type="common">Purple witchweed</name>
    <name type="synonym">Buchnera hermonthica</name>
    <dbReference type="NCBI Taxonomy" id="68872"/>
    <lineage>
        <taxon>Eukaryota</taxon>
        <taxon>Viridiplantae</taxon>
        <taxon>Streptophyta</taxon>
        <taxon>Embryophyta</taxon>
        <taxon>Tracheophyta</taxon>
        <taxon>Spermatophyta</taxon>
        <taxon>Magnoliopsida</taxon>
        <taxon>eudicotyledons</taxon>
        <taxon>Gunneridae</taxon>
        <taxon>Pentapetalae</taxon>
        <taxon>asterids</taxon>
        <taxon>lamiids</taxon>
        <taxon>Lamiales</taxon>
        <taxon>Orobanchaceae</taxon>
        <taxon>Buchnereae</taxon>
        <taxon>Striga</taxon>
    </lineage>
</organism>
<dbReference type="GO" id="GO:0004867">
    <property type="term" value="F:serine-type endopeptidase inhibitor activity"/>
    <property type="evidence" value="ECO:0007669"/>
    <property type="project" value="UniProtKB-KW"/>
</dbReference>
<accession>A0A9N7N8E1</accession>
<proteinExistence type="inferred from homology"/>
<reference evidence="4" key="1">
    <citation type="submission" date="2019-12" db="EMBL/GenBank/DDBJ databases">
        <authorList>
            <person name="Scholes J."/>
        </authorList>
    </citation>
    <scope>NUCLEOTIDE SEQUENCE</scope>
</reference>
<dbReference type="PROSITE" id="PS00285">
    <property type="entry name" value="POTATO_INHIBITOR"/>
    <property type="match status" value="1"/>
</dbReference>
<keyword evidence="3" id="KW-0722">Serine protease inhibitor</keyword>
<evidence type="ECO:0000313" key="4">
    <source>
        <dbReference type="EMBL" id="CAA0824276.1"/>
    </source>
</evidence>
<gene>
    <name evidence="4" type="ORF">SHERM_21239</name>
</gene>
<comment type="similarity">
    <text evidence="1">Belongs to the protease inhibitor I13 (potato type I serine protease inhibitor) family.</text>
</comment>
<keyword evidence="2" id="KW-0646">Protease inhibitor</keyword>
<sequence length="69" mass="7647">MSICEGKPSWPELIGVSAEIAVQTIQNENSSVRAIVRSINDPIPFDFRCDRVFVIVDDQGIVVRVPYVG</sequence>
<name>A0A9N7N8E1_STRHE</name>